<dbReference type="EMBL" id="NRJH01000020">
    <property type="protein sequence ID" value="RIY33164.1"/>
    <property type="molecule type" value="Genomic_DNA"/>
</dbReference>
<dbReference type="Pfam" id="PF00496">
    <property type="entry name" value="SBP_bac_5"/>
    <property type="match status" value="1"/>
</dbReference>
<dbReference type="OrthoDB" id="9801912at2"/>
<dbReference type="Gene3D" id="3.10.105.10">
    <property type="entry name" value="Dipeptide-binding Protein, Domain 3"/>
    <property type="match status" value="1"/>
</dbReference>
<organism evidence="7 8">
    <name type="scientific">Psittacicella melopsittaci</name>
    <dbReference type="NCBI Taxonomy" id="2028576"/>
    <lineage>
        <taxon>Bacteria</taxon>
        <taxon>Pseudomonadati</taxon>
        <taxon>Pseudomonadota</taxon>
        <taxon>Gammaproteobacteria</taxon>
        <taxon>Pasteurellales</taxon>
        <taxon>Psittacicellaceae</taxon>
        <taxon>Psittacicella</taxon>
    </lineage>
</organism>
<dbReference type="RefSeq" id="WP_119496724.1">
    <property type="nucleotide sequence ID" value="NZ_NRJH01000020.1"/>
</dbReference>
<feature type="signal peptide" evidence="5">
    <location>
        <begin position="1"/>
        <end position="24"/>
    </location>
</feature>
<dbReference type="Proteomes" id="UP000266258">
    <property type="component" value="Unassembled WGS sequence"/>
</dbReference>
<keyword evidence="8" id="KW-1185">Reference proteome</keyword>
<name>A0A3A1YAH8_9GAMM</name>
<evidence type="ECO:0000256" key="4">
    <source>
        <dbReference type="ARBA" id="ARBA00022729"/>
    </source>
</evidence>
<evidence type="ECO:0000313" key="7">
    <source>
        <dbReference type="EMBL" id="RIY33164.1"/>
    </source>
</evidence>
<feature type="domain" description="Solute-binding protein family 5" evidence="6">
    <location>
        <begin position="78"/>
        <end position="459"/>
    </location>
</feature>
<accession>A0A3A1YAH8</accession>
<dbReference type="PANTHER" id="PTHR30290:SF10">
    <property type="entry name" value="PERIPLASMIC OLIGOPEPTIDE-BINDING PROTEIN-RELATED"/>
    <property type="match status" value="1"/>
</dbReference>
<dbReference type="GO" id="GO:0030288">
    <property type="term" value="C:outer membrane-bounded periplasmic space"/>
    <property type="evidence" value="ECO:0007669"/>
    <property type="project" value="TreeGrafter"/>
</dbReference>
<dbReference type="Gene3D" id="3.90.76.10">
    <property type="entry name" value="Dipeptide-binding Protein, Domain 1"/>
    <property type="match status" value="1"/>
</dbReference>
<evidence type="ECO:0000259" key="6">
    <source>
        <dbReference type="Pfam" id="PF00496"/>
    </source>
</evidence>
<dbReference type="SUPFAM" id="SSF53850">
    <property type="entry name" value="Periplasmic binding protein-like II"/>
    <property type="match status" value="1"/>
</dbReference>
<gene>
    <name evidence="7" type="ORF">CJP74_02600</name>
</gene>
<keyword evidence="4 5" id="KW-0732">Signal</keyword>
<dbReference type="GO" id="GO:1904680">
    <property type="term" value="F:peptide transmembrane transporter activity"/>
    <property type="evidence" value="ECO:0007669"/>
    <property type="project" value="TreeGrafter"/>
</dbReference>
<evidence type="ECO:0000256" key="2">
    <source>
        <dbReference type="ARBA" id="ARBA00005695"/>
    </source>
</evidence>
<comment type="subcellular location">
    <subcellularLocation>
        <location evidence="1">Cell envelope</location>
    </subcellularLocation>
</comment>
<sequence>MHARQLLTLTSLMGSLLLPLSAQAQVPAGVKLAAKQELTLTLPQSPNTIDPTFINFVQEFKSVRPVFDTLTRLDNTGKYVPVAAQSWEVSEDGLTWTFHLRPQAKWQDGKPVTAQDFVYSWQRLTDPKTAASMADYLANTGVVNAREVYEGKLPPIQLGVKALDDYTLQVSLLHPVPWFEQIVSAAVTAPLRKDIIDKYGEQWTQAQNIIGNGPYKIASYRFNEQMVYQKWDGYWDAKNVHLTRVTYEYIKDPLTQYYRYLEGEYLVSEIPAQYQELVQKERPNEVIKVLTGRTAYMEINPHRFADHRILEAFSLVVDRNLLTRQILRANIPTTAFAPPYLSDLQDVKQQPWISESQAQRNARATELLAQAGYTRQKPLVITLTQNATRENERLYVALANILSRGTNGAVQLKQNPLEAAAYFGTFRNTNYDMVIKTWGMDYSQASTLYNIFLSNSAYNSVKWKNPEYDRLVLTANQTLDDQERAKLYAQANEILLKDSPYAPLWYVETLMLKKPELQGYYTGLALNYFRDMYIVDLKAK</sequence>
<evidence type="ECO:0000256" key="1">
    <source>
        <dbReference type="ARBA" id="ARBA00004196"/>
    </source>
</evidence>
<dbReference type="InterPro" id="IPR000914">
    <property type="entry name" value="SBP_5_dom"/>
</dbReference>
<dbReference type="InterPro" id="IPR030678">
    <property type="entry name" value="Peptide/Ni-bd"/>
</dbReference>
<reference evidence="7 8" key="1">
    <citation type="submission" date="2017-08" db="EMBL/GenBank/DDBJ databases">
        <title>Reclassification of Bisgaard taxon 37 and 44.</title>
        <authorList>
            <person name="Christensen H."/>
        </authorList>
    </citation>
    <scope>NUCLEOTIDE SEQUENCE [LARGE SCALE GENOMIC DNA]</scope>
    <source>
        <strain evidence="7 8">B96_4</strain>
    </source>
</reference>
<protein>
    <recommendedName>
        <fullName evidence="6">Solute-binding protein family 5 domain-containing protein</fullName>
    </recommendedName>
</protein>
<keyword evidence="3" id="KW-0813">Transport</keyword>
<dbReference type="GO" id="GO:0015833">
    <property type="term" value="P:peptide transport"/>
    <property type="evidence" value="ECO:0007669"/>
    <property type="project" value="TreeGrafter"/>
</dbReference>
<dbReference type="PANTHER" id="PTHR30290">
    <property type="entry name" value="PERIPLASMIC BINDING COMPONENT OF ABC TRANSPORTER"/>
    <property type="match status" value="1"/>
</dbReference>
<dbReference type="FunFam" id="3.90.76.10:FF:000001">
    <property type="entry name" value="Oligopeptide ABC transporter substrate-binding protein"/>
    <property type="match status" value="1"/>
</dbReference>
<comment type="caution">
    <text evidence="7">The sequence shown here is derived from an EMBL/GenBank/DDBJ whole genome shotgun (WGS) entry which is preliminary data.</text>
</comment>
<comment type="similarity">
    <text evidence="2">Belongs to the bacterial solute-binding protein 5 family.</text>
</comment>
<dbReference type="PIRSF" id="PIRSF002741">
    <property type="entry name" value="MppA"/>
    <property type="match status" value="1"/>
</dbReference>
<dbReference type="Gene3D" id="3.40.190.10">
    <property type="entry name" value="Periplasmic binding protein-like II"/>
    <property type="match status" value="1"/>
</dbReference>
<dbReference type="CDD" id="cd08504">
    <property type="entry name" value="PBP2_OppA"/>
    <property type="match status" value="1"/>
</dbReference>
<feature type="chain" id="PRO_5017246136" description="Solute-binding protein family 5 domain-containing protein" evidence="5">
    <location>
        <begin position="25"/>
        <end position="540"/>
    </location>
</feature>
<dbReference type="AlphaFoldDB" id="A0A3A1YAH8"/>
<evidence type="ECO:0000256" key="3">
    <source>
        <dbReference type="ARBA" id="ARBA00022448"/>
    </source>
</evidence>
<dbReference type="GO" id="GO:0043190">
    <property type="term" value="C:ATP-binding cassette (ABC) transporter complex"/>
    <property type="evidence" value="ECO:0007669"/>
    <property type="project" value="InterPro"/>
</dbReference>
<proteinExistence type="inferred from homology"/>
<evidence type="ECO:0000256" key="5">
    <source>
        <dbReference type="SAM" id="SignalP"/>
    </source>
</evidence>
<evidence type="ECO:0000313" key="8">
    <source>
        <dbReference type="Proteomes" id="UP000266258"/>
    </source>
</evidence>
<dbReference type="InterPro" id="IPR039424">
    <property type="entry name" value="SBP_5"/>
</dbReference>